<feature type="domain" description="BIG2" evidence="1">
    <location>
        <begin position="129"/>
        <end position="209"/>
    </location>
</feature>
<dbReference type="Proteomes" id="UP000252995">
    <property type="component" value="Unassembled WGS sequence"/>
</dbReference>
<dbReference type="OrthoDB" id="6192638at2"/>
<evidence type="ECO:0000313" key="3">
    <source>
        <dbReference type="Proteomes" id="UP000252995"/>
    </source>
</evidence>
<protein>
    <submittedName>
        <fullName evidence="2">Ig-like protein group 2</fullName>
    </submittedName>
</protein>
<accession>A0A366GJ98</accession>
<dbReference type="AlphaFoldDB" id="A0A366GJ98"/>
<reference evidence="2 3" key="1">
    <citation type="submission" date="2018-06" db="EMBL/GenBank/DDBJ databases">
        <title>Freshwater and sediment microbial communities from various areas in North America, analyzing microbe dynamics in response to fracking.</title>
        <authorList>
            <person name="Lamendella R."/>
        </authorList>
    </citation>
    <scope>NUCLEOTIDE SEQUENCE [LARGE SCALE GENOMIC DNA]</scope>
    <source>
        <strain evidence="2 3">114J</strain>
    </source>
</reference>
<dbReference type="SMART" id="SM00635">
    <property type="entry name" value="BID_2"/>
    <property type="match status" value="2"/>
</dbReference>
<dbReference type="InterPro" id="IPR013783">
    <property type="entry name" value="Ig-like_fold"/>
</dbReference>
<sequence length="428" mass="44701">MRSILGTFQTLLTLLFFAFVLSACGGGGSGSQSVTVESTEDISLTITPDNLELALNQSATVKAIATLAKTGTTADVSDQVNWSSDNIAIASITRSGKTVTVTPQNGGSTRITAELDGISATASVTIGNPLTKIVTDPPSKSINDGSLTEIRATGTFSDGTSKNITNTVTWTSNDETIATVDKGQVSALKPGEVTISAIAGSVSGSTQLTIAAAPYAPGRMEIEITPNAILEDEAANASVLARVFANDENNDLLTSYTVVFSEQTGSVNFTQGEITIDSNNPQAETEAKSTLAGEYMVSAAVPDTTARAQGTLNVVSSFSEVVIIDSFTAEILTNKETSFDIETGSKFTAAILNTSNRSFNLLRAELVNGQNVLDTADLSGTSLGEGGSTRIEAVLDNPIQDEGVRLVFHLNDPVTTRQFTVEKQFTSP</sequence>
<dbReference type="Gene3D" id="2.60.40.1080">
    <property type="match status" value="2"/>
</dbReference>
<dbReference type="SUPFAM" id="SSF49373">
    <property type="entry name" value="Invasin/intimin cell-adhesion fragments"/>
    <property type="match status" value="2"/>
</dbReference>
<comment type="caution">
    <text evidence="2">The sequence shown here is derived from an EMBL/GenBank/DDBJ whole genome shotgun (WGS) entry which is preliminary data.</text>
</comment>
<dbReference type="EMBL" id="QNRO01000018">
    <property type="protein sequence ID" value="RBP26459.1"/>
    <property type="molecule type" value="Genomic_DNA"/>
</dbReference>
<dbReference type="InterPro" id="IPR008964">
    <property type="entry name" value="Invasin/intimin_cell_adhesion"/>
</dbReference>
<dbReference type="Gene3D" id="2.60.40.10">
    <property type="entry name" value="Immunoglobulins"/>
    <property type="match status" value="1"/>
</dbReference>
<dbReference type="PROSITE" id="PS51257">
    <property type="entry name" value="PROKAR_LIPOPROTEIN"/>
    <property type="match status" value="1"/>
</dbReference>
<dbReference type="Pfam" id="PF02368">
    <property type="entry name" value="Big_2"/>
    <property type="match status" value="1"/>
</dbReference>
<evidence type="ECO:0000313" key="2">
    <source>
        <dbReference type="EMBL" id="RBP26459.1"/>
    </source>
</evidence>
<proteinExistence type="predicted"/>
<feature type="domain" description="BIG2" evidence="1">
    <location>
        <begin position="40"/>
        <end position="125"/>
    </location>
</feature>
<gene>
    <name evidence="2" type="ORF">DET50_11841</name>
</gene>
<dbReference type="InterPro" id="IPR003343">
    <property type="entry name" value="Big_2"/>
</dbReference>
<organism evidence="2 3">
    <name type="scientific">Marinobacter pelagius</name>
    <dbReference type="NCBI Taxonomy" id="379482"/>
    <lineage>
        <taxon>Bacteria</taxon>
        <taxon>Pseudomonadati</taxon>
        <taxon>Pseudomonadota</taxon>
        <taxon>Gammaproteobacteria</taxon>
        <taxon>Pseudomonadales</taxon>
        <taxon>Marinobacteraceae</taxon>
        <taxon>Marinobacter</taxon>
    </lineage>
</organism>
<evidence type="ECO:0000259" key="1">
    <source>
        <dbReference type="SMART" id="SM00635"/>
    </source>
</evidence>
<name>A0A366GJ98_9GAMM</name>